<name>A0A921STC0_9FIRM</name>
<keyword evidence="2" id="KW-0560">Oxidoreductase</keyword>
<dbReference type="Pfam" id="PF00106">
    <property type="entry name" value="adh_short"/>
    <property type="match status" value="1"/>
</dbReference>
<organism evidence="3 4">
    <name type="scientific">Pseudoflavonifractor capillosus</name>
    <dbReference type="NCBI Taxonomy" id="106588"/>
    <lineage>
        <taxon>Bacteria</taxon>
        <taxon>Bacillati</taxon>
        <taxon>Bacillota</taxon>
        <taxon>Clostridia</taxon>
        <taxon>Eubacteriales</taxon>
        <taxon>Oscillospiraceae</taxon>
        <taxon>Pseudoflavonifractor</taxon>
    </lineage>
</organism>
<accession>A0A921STC0</accession>
<dbReference type="InterPro" id="IPR002347">
    <property type="entry name" value="SDR_fam"/>
</dbReference>
<reference evidence="3" key="1">
    <citation type="journal article" date="2021" name="PeerJ">
        <title>Extensive microbial diversity within the chicken gut microbiome revealed by metagenomics and culture.</title>
        <authorList>
            <person name="Gilroy R."/>
            <person name="Ravi A."/>
            <person name="Getino M."/>
            <person name="Pursley I."/>
            <person name="Horton D.L."/>
            <person name="Alikhan N.F."/>
            <person name="Baker D."/>
            <person name="Gharbi K."/>
            <person name="Hall N."/>
            <person name="Watson M."/>
            <person name="Adriaenssens E.M."/>
            <person name="Foster-Nyarko E."/>
            <person name="Jarju S."/>
            <person name="Secka A."/>
            <person name="Antonio M."/>
            <person name="Oren A."/>
            <person name="Chaudhuri R.R."/>
            <person name="La Ragione R."/>
            <person name="Hildebrand F."/>
            <person name="Pallen M.J."/>
        </authorList>
    </citation>
    <scope>NUCLEOTIDE SEQUENCE</scope>
    <source>
        <strain evidence="3">CHK179-5677</strain>
    </source>
</reference>
<dbReference type="Pfam" id="PF13561">
    <property type="entry name" value="adh_short_C2"/>
    <property type="match status" value="1"/>
</dbReference>
<dbReference type="PRINTS" id="PR00081">
    <property type="entry name" value="GDHRDH"/>
</dbReference>
<proteinExistence type="inferred from homology"/>
<comment type="caution">
    <text evidence="3">The sequence shown here is derived from an EMBL/GenBank/DDBJ whole genome shotgun (WGS) entry which is preliminary data.</text>
</comment>
<evidence type="ECO:0000313" key="4">
    <source>
        <dbReference type="Proteomes" id="UP000760668"/>
    </source>
</evidence>
<dbReference type="PANTHER" id="PTHR24321:SF8">
    <property type="entry name" value="ESTRADIOL 17-BETA-DEHYDROGENASE 8-RELATED"/>
    <property type="match status" value="1"/>
</dbReference>
<dbReference type="EMBL" id="DYUC01000089">
    <property type="protein sequence ID" value="HJG87142.1"/>
    <property type="molecule type" value="Genomic_DNA"/>
</dbReference>
<dbReference type="Gene3D" id="3.40.50.720">
    <property type="entry name" value="NAD(P)-binding Rossmann-like Domain"/>
    <property type="match status" value="1"/>
</dbReference>
<protein>
    <submittedName>
        <fullName evidence="3">SDR family oxidoreductase</fullName>
    </submittedName>
</protein>
<reference evidence="3" key="2">
    <citation type="submission" date="2021-09" db="EMBL/GenBank/DDBJ databases">
        <authorList>
            <person name="Gilroy R."/>
        </authorList>
    </citation>
    <scope>NUCLEOTIDE SEQUENCE</scope>
    <source>
        <strain evidence="3">CHK179-5677</strain>
    </source>
</reference>
<dbReference type="InterPro" id="IPR036291">
    <property type="entry name" value="NAD(P)-bd_dom_sf"/>
</dbReference>
<dbReference type="RefSeq" id="WP_294537023.1">
    <property type="nucleotide sequence ID" value="NZ_DYUC01000089.1"/>
</dbReference>
<evidence type="ECO:0000313" key="3">
    <source>
        <dbReference type="EMBL" id="HJG87142.1"/>
    </source>
</evidence>
<sequence>MGIYVVTGGSSGIGAQIVSKLKEQGHETVNIDLKNGDISANLATVEGRDSALRALYDRYPDGIDAMICNAGVSGASGNIPLIISLNYFGATAMASGALELLQKKRGSCVVTSSNTIAQGAARMDVVGMLNNQADEERILALVKDYDPKTAHSFYAATKYALARWARRMSADWGAHGVRINAVAPGNVRTAMTAKLSPEHMVAVEALPVPINYGTNDPLMSSEDIANAIIFLSSPLAHGINGVVLFVDGGTDALLNSEKVY</sequence>
<dbReference type="Proteomes" id="UP000760668">
    <property type="component" value="Unassembled WGS sequence"/>
</dbReference>
<comment type="similarity">
    <text evidence="1">Belongs to the short-chain dehydrogenases/reductases (SDR) family.</text>
</comment>
<dbReference type="AlphaFoldDB" id="A0A921STC0"/>
<evidence type="ECO:0000256" key="1">
    <source>
        <dbReference type="ARBA" id="ARBA00006484"/>
    </source>
</evidence>
<gene>
    <name evidence="3" type="ORF">K8V01_08995</name>
</gene>
<dbReference type="GO" id="GO:0016491">
    <property type="term" value="F:oxidoreductase activity"/>
    <property type="evidence" value="ECO:0007669"/>
    <property type="project" value="UniProtKB-KW"/>
</dbReference>
<dbReference type="PANTHER" id="PTHR24321">
    <property type="entry name" value="DEHYDROGENASES, SHORT CHAIN"/>
    <property type="match status" value="1"/>
</dbReference>
<dbReference type="SUPFAM" id="SSF51735">
    <property type="entry name" value="NAD(P)-binding Rossmann-fold domains"/>
    <property type="match status" value="1"/>
</dbReference>
<evidence type="ECO:0000256" key="2">
    <source>
        <dbReference type="ARBA" id="ARBA00023002"/>
    </source>
</evidence>